<evidence type="ECO:0000256" key="5">
    <source>
        <dbReference type="ARBA" id="ARBA00022729"/>
    </source>
</evidence>
<dbReference type="AlphaFoldDB" id="A0A4P2TAA2"/>
<comment type="similarity">
    <text evidence="2">Belongs to the Toll-like receptor family.</text>
</comment>
<dbReference type="PANTHER" id="PTHR24365:SF530">
    <property type="entry name" value="MSTPROX-RELATED"/>
    <property type="match status" value="1"/>
</dbReference>
<sequence>MMWQWIVSPSLFAVYMVMAKDTSVNSPEESLPFYCVFCNCKMTRNGIITDCSGKGLLIPPTNIDNRTSELYLSKNLISVVRYSQIPGLFNLNILDLSKNKISSIEIGAFRDLTSLTHLYLNGQRITRGLFILQNVFLPGVFTGLVSLKVLHVHNCLTRTEAFTSRIPSEALKELTRLEKLRIDGVVNVTFNEDFHLLKNLSTVVMSGYDGVCTIGYLSRDSFVGLEHLKNLTINKCSIEEIGKGTFWWTQKLEYLDMSWNSELEIYNFGKCLEELKNTSLKILKINAIHDPNRAGTEILRPNLKYLRDINLTEMYMDDNGIEFIDYGVFSMFPNTLKQLYLRRNKLNFGLYLDEAIFNNPNLESLDAGDQELVIRSELSLTHLFGGFNSRHRRSVRVTDLMSFDRVKRSDTNPRLNLKSLICTGSMSRIQLIDFTSTVNNLTFIDLSRNFIPKIQSNAFKGLYALRHLNLSENYIENVMDSAFNGLDSVEILDLRNNLLGFKLRLDVSGNLFSPLVKLRSLNVSRNRITTLGKRVFKFISNLETLDLSDNYIENLDIEMSPLLRLRVLDLHMNRLQSVPSSVRTYLSDLSQYHSVSVDLSSNKLLCNCNNIPFLKWLFRSKVKFENIENYYCSFNDNTVRVFNDTGSEILEQLEKDCKSYLGIIVGSSTGTGIMIAFLVSYLIYSNRWNLRYVYYMAKVKLDSNGGNVGTRDECFPYDVFISYGDGDRSFVVGEMLQNLEDVGGKRLNIRDRDFELEK</sequence>
<feature type="domain" description="TIR" evidence="13">
    <location>
        <begin position="715"/>
        <end position="758"/>
    </location>
</feature>
<keyword evidence="10" id="KW-0325">Glycoprotein</keyword>
<dbReference type="SMART" id="SM00369">
    <property type="entry name" value="LRR_TYP"/>
    <property type="match status" value="9"/>
</dbReference>
<dbReference type="InterPro" id="IPR001611">
    <property type="entry name" value="Leu-rich_rpt"/>
</dbReference>
<dbReference type="InterPro" id="IPR032675">
    <property type="entry name" value="LRR_dom_sf"/>
</dbReference>
<accession>A0A4P2TAA2</accession>
<evidence type="ECO:0000256" key="3">
    <source>
        <dbReference type="ARBA" id="ARBA00022614"/>
    </source>
</evidence>
<dbReference type="PROSITE" id="PS51450">
    <property type="entry name" value="LRR"/>
    <property type="match status" value="3"/>
</dbReference>
<keyword evidence="5 12" id="KW-0732">Signal</keyword>
<comment type="subcellular location">
    <subcellularLocation>
        <location evidence="1">Membrane</location>
        <topology evidence="1">Single-pass membrane protein</topology>
    </subcellularLocation>
</comment>
<dbReference type="SUPFAM" id="SSF52058">
    <property type="entry name" value="L domain-like"/>
    <property type="match status" value="2"/>
</dbReference>
<feature type="chain" id="PRO_5020749135" evidence="12">
    <location>
        <begin position="20"/>
        <end position="758"/>
    </location>
</feature>
<proteinExistence type="evidence at transcript level"/>
<evidence type="ECO:0000313" key="14">
    <source>
        <dbReference type="EMBL" id="AWX63814.1"/>
    </source>
</evidence>
<evidence type="ECO:0000256" key="8">
    <source>
        <dbReference type="ARBA" id="ARBA00023136"/>
    </source>
</evidence>
<dbReference type="InterPro" id="IPR026906">
    <property type="entry name" value="LRR_5"/>
</dbReference>
<keyword evidence="8 11" id="KW-0472">Membrane</keyword>
<evidence type="ECO:0000256" key="4">
    <source>
        <dbReference type="ARBA" id="ARBA00022692"/>
    </source>
</evidence>
<dbReference type="InterPro" id="IPR035897">
    <property type="entry name" value="Toll_tir_struct_dom_sf"/>
</dbReference>
<evidence type="ECO:0000259" key="13">
    <source>
        <dbReference type="PROSITE" id="PS50104"/>
    </source>
</evidence>
<evidence type="ECO:0000256" key="9">
    <source>
        <dbReference type="ARBA" id="ARBA00023170"/>
    </source>
</evidence>
<evidence type="ECO:0000256" key="10">
    <source>
        <dbReference type="ARBA" id="ARBA00023180"/>
    </source>
</evidence>
<evidence type="ECO:0000256" key="11">
    <source>
        <dbReference type="SAM" id="Phobius"/>
    </source>
</evidence>
<dbReference type="PANTHER" id="PTHR24365">
    <property type="entry name" value="TOLL-LIKE RECEPTOR"/>
    <property type="match status" value="1"/>
</dbReference>
<keyword evidence="3" id="KW-0433">Leucine-rich repeat</keyword>
<evidence type="ECO:0000256" key="7">
    <source>
        <dbReference type="ARBA" id="ARBA00022989"/>
    </source>
</evidence>
<protein>
    <submittedName>
        <fullName evidence="14">Toll-like receptor m</fullName>
    </submittedName>
</protein>
<organism evidence="14">
    <name type="scientific">Cyclina sinensis</name>
    <name type="common">Venus clam</name>
    <dbReference type="NCBI Taxonomy" id="120566"/>
    <lineage>
        <taxon>Eukaryota</taxon>
        <taxon>Metazoa</taxon>
        <taxon>Spiralia</taxon>
        <taxon>Lophotrochozoa</taxon>
        <taxon>Mollusca</taxon>
        <taxon>Bivalvia</taxon>
        <taxon>Autobranchia</taxon>
        <taxon>Heteroconchia</taxon>
        <taxon>Euheterodonta</taxon>
        <taxon>Imparidentia</taxon>
        <taxon>Neoheterodontei</taxon>
        <taxon>Venerida</taxon>
        <taxon>Veneroidea</taxon>
        <taxon>Veneridae</taxon>
        <taxon>Cyclina</taxon>
    </lineage>
</organism>
<dbReference type="InterPro" id="IPR003591">
    <property type="entry name" value="Leu-rich_rpt_typical-subtyp"/>
</dbReference>
<dbReference type="GO" id="GO:0007165">
    <property type="term" value="P:signal transduction"/>
    <property type="evidence" value="ECO:0007669"/>
    <property type="project" value="InterPro"/>
</dbReference>
<evidence type="ECO:0000256" key="1">
    <source>
        <dbReference type="ARBA" id="ARBA00004167"/>
    </source>
</evidence>
<keyword evidence="6" id="KW-0677">Repeat</keyword>
<evidence type="ECO:0000256" key="2">
    <source>
        <dbReference type="ARBA" id="ARBA00009634"/>
    </source>
</evidence>
<reference evidence="14" key="1">
    <citation type="submission" date="2017-05" db="EMBL/GenBank/DDBJ databases">
        <title>Identification and response to different pathogenic stimulation of Toll-like receptor m gene in Cyclina sinensis.</title>
        <authorList>
            <person name="Pan B."/>
            <person name="Ren Y."/>
            <person name="Yang Y."/>
        </authorList>
    </citation>
    <scope>NUCLEOTIDE SEQUENCE</scope>
    <source>
        <tissue evidence="14">Blood</tissue>
    </source>
</reference>
<dbReference type="InterPro" id="IPR000157">
    <property type="entry name" value="TIR_dom"/>
</dbReference>
<dbReference type="Gene3D" id="3.40.50.10140">
    <property type="entry name" value="Toll/interleukin-1 receptor homology (TIR) domain"/>
    <property type="match status" value="1"/>
</dbReference>
<keyword evidence="9 14" id="KW-0675">Receptor</keyword>
<evidence type="ECO:0000256" key="12">
    <source>
        <dbReference type="SAM" id="SignalP"/>
    </source>
</evidence>
<dbReference type="PROSITE" id="PS50104">
    <property type="entry name" value="TIR"/>
    <property type="match status" value="1"/>
</dbReference>
<feature type="signal peptide" evidence="12">
    <location>
        <begin position="1"/>
        <end position="19"/>
    </location>
</feature>
<dbReference type="GO" id="GO:0005886">
    <property type="term" value="C:plasma membrane"/>
    <property type="evidence" value="ECO:0007669"/>
    <property type="project" value="TreeGrafter"/>
</dbReference>
<keyword evidence="7 11" id="KW-1133">Transmembrane helix</keyword>
<name>A0A4P2TAA2_CYCSN</name>
<dbReference type="Pfam" id="PF13306">
    <property type="entry name" value="LRR_5"/>
    <property type="match status" value="1"/>
</dbReference>
<dbReference type="GO" id="GO:0038023">
    <property type="term" value="F:signaling receptor activity"/>
    <property type="evidence" value="ECO:0007669"/>
    <property type="project" value="TreeGrafter"/>
</dbReference>
<feature type="transmembrane region" description="Helical" evidence="11">
    <location>
        <begin position="660"/>
        <end position="684"/>
    </location>
</feature>
<keyword evidence="4 11" id="KW-0812">Transmembrane</keyword>
<evidence type="ECO:0000256" key="6">
    <source>
        <dbReference type="ARBA" id="ARBA00022737"/>
    </source>
</evidence>
<dbReference type="SUPFAM" id="SSF52200">
    <property type="entry name" value="Toll/Interleukin receptor TIR domain"/>
    <property type="match status" value="1"/>
</dbReference>
<dbReference type="Pfam" id="PF13855">
    <property type="entry name" value="LRR_8"/>
    <property type="match status" value="3"/>
</dbReference>
<dbReference type="EMBL" id="MF086591">
    <property type="protein sequence ID" value="AWX63814.1"/>
    <property type="molecule type" value="mRNA"/>
</dbReference>
<dbReference type="Gene3D" id="3.80.10.10">
    <property type="entry name" value="Ribonuclease Inhibitor"/>
    <property type="match status" value="4"/>
</dbReference>